<sequence>MGRELRPRKSRQSYASLFVEEDENGAGPSVPKATFDEDGDSESDFTPAEAEAAASEDEEITDADLLDEQEGAIPLDTNEREGSFASSTSTAPAGRVKGKSSSKKPTEKKSASVTAPGVSRPQNRQMYSLPTPSVHHRHKAIPIFHHIGPVERLVHPPRPFAANETVPTNNYTTDDDVIARLNKAWGYNVGPGPLWELLEDRGWYKEALIPDEGQEKEENRRPRVYQDVVLQSFSVLDPADAAPYLPKGDSSEDMSQTSPLSCYLGPFAKQTLVQMNMFDSLPISQFIPESKSHVFNAGGPVWGLDWCPIHPFDRPHCSFRQYLAIAPFSSTSYSPTVGKKAARPSYACIQIWSLGPSRKGGEGNAAATDGDDEHGEMRCEMILCVESGPAFELKWCPLPSHDLLSASPSDSQKRKLGLLGGTFEDGSVSIYAVPYPADLRSTGDDPASPVFVRLFEPLVRIELEETFCWSFDWANSEVIAVGCTNGVIAVYDVGRILKAPQGSNQDILPTHYIPVHQSAIRAISWVRAPPSSMSGETLTNEDPTIIASGGYDGMECLTDIRELSGNFMNRTRDVINIIPYSPYAGGPVTIDRDNIVKLYSVSPSMLGRGHMLIEPMGPVWCASPSDYHPQLAVGSADGCCSTTNMLRSTRRGGSVPFLTHKIYQLDYSRSAKTFRMLERFLPQEMPDRSS</sequence>
<proteinExistence type="predicted"/>
<keyword evidence="6" id="KW-1185">Reference proteome</keyword>
<dbReference type="GO" id="GO:0006383">
    <property type="term" value="P:transcription by RNA polymerase III"/>
    <property type="evidence" value="ECO:0007669"/>
    <property type="project" value="TreeGrafter"/>
</dbReference>
<dbReference type="PANTHER" id="PTHR15052:SF2">
    <property type="entry name" value="GENERAL TRANSCRIPTION FACTOR 3C POLYPEPTIDE 2"/>
    <property type="match status" value="1"/>
</dbReference>
<dbReference type="GO" id="GO:0005634">
    <property type="term" value="C:nucleus"/>
    <property type="evidence" value="ECO:0007669"/>
    <property type="project" value="UniProtKB-SubCell"/>
</dbReference>
<comment type="subcellular location">
    <subcellularLocation>
        <location evidence="1">Nucleus</location>
    </subcellularLocation>
</comment>
<reference evidence="5 6" key="1">
    <citation type="submission" date="2019-02" db="EMBL/GenBank/DDBJ databases">
        <title>Genome sequencing of the rare red list fungi Hericium alpestre (H. flagellum).</title>
        <authorList>
            <person name="Buettner E."/>
            <person name="Kellner H."/>
        </authorList>
    </citation>
    <scope>NUCLEOTIDE SEQUENCE [LARGE SCALE GENOMIC DNA]</scope>
    <source>
        <strain evidence="5 6">DSM 108284</strain>
    </source>
</reference>
<dbReference type="PANTHER" id="PTHR15052">
    <property type="entry name" value="RNA POLYMERASE III TRANSCRIPTION INITIATION FACTOR COMPLEX SUBUNIT"/>
    <property type="match status" value="1"/>
</dbReference>
<dbReference type="OrthoDB" id="4703at2759"/>
<keyword evidence="3" id="KW-0539">Nucleus</keyword>
<dbReference type="Gene3D" id="2.130.10.10">
    <property type="entry name" value="YVTN repeat-like/Quinoprotein amine dehydrogenase"/>
    <property type="match status" value="1"/>
</dbReference>
<dbReference type="GO" id="GO:0000127">
    <property type="term" value="C:transcription factor TFIIIC complex"/>
    <property type="evidence" value="ECO:0007669"/>
    <property type="project" value="TreeGrafter"/>
</dbReference>
<feature type="non-terminal residue" evidence="5">
    <location>
        <position position="690"/>
    </location>
</feature>
<dbReference type="AlphaFoldDB" id="A0A4Y9ZPJ9"/>
<dbReference type="InterPro" id="IPR052416">
    <property type="entry name" value="GTF3C_component"/>
</dbReference>
<protein>
    <submittedName>
        <fullName evidence="5">Uncharacterized protein</fullName>
    </submittedName>
</protein>
<organism evidence="5 6">
    <name type="scientific">Hericium alpestre</name>
    <dbReference type="NCBI Taxonomy" id="135208"/>
    <lineage>
        <taxon>Eukaryota</taxon>
        <taxon>Fungi</taxon>
        <taxon>Dikarya</taxon>
        <taxon>Basidiomycota</taxon>
        <taxon>Agaricomycotina</taxon>
        <taxon>Agaricomycetes</taxon>
        <taxon>Russulales</taxon>
        <taxon>Hericiaceae</taxon>
        <taxon>Hericium</taxon>
    </lineage>
</organism>
<comment type="caution">
    <text evidence="5">The sequence shown here is derived from an EMBL/GenBank/DDBJ whole genome shotgun (WGS) entry which is preliminary data.</text>
</comment>
<dbReference type="InterPro" id="IPR036322">
    <property type="entry name" value="WD40_repeat_dom_sf"/>
</dbReference>
<name>A0A4Y9ZPJ9_9AGAM</name>
<accession>A0A4Y9ZPJ9</accession>
<keyword evidence="2" id="KW-0804">Transcription</keyword>
<dbReference type="STRING" id="135208.A0A4Y9ZPJ9"/>
<evidence type="ECO:0000313" key="5">
    <source>
        <dbReference type="EMBL" id="TFY75751.1"/>
    </source>
</evidence>
<dbReference type="SUPFAM" id="SSF50978">
    <property type="entry name" value="WD40 repeat-like"/>
    <property type="match status" value="1"/>
</dbReference>
<evidence type="ECO:0000256" key="2">
    <source>
        <dbReference type="ARBA" id="ARBA00023163"/>
    </source>
</evidence>
<feature type="compositionally biased region" description="Acidic residues" evidence="4">
    <location>
        <begin position="54"/>
        <end position="70"/>
    </location>
</feature>
<feature type="region of interest" description="Disordered" evidence="4">
    <location>
        <begin position="1"/>
        <end position="126"/>
    </location>
</feature>
<evidence type="ECO:0000256" key="1">
    <source>
        <dbReference type="ARBA" id="ARBA00004123"/>
    </source>
</evidence>
<evidence type="ECO:0000313" key="6">
    <source>
        <dbReference type="Proteomes" id="UP000298061"/>
    </source>
</evidence>
<evidence type="ECO:0000256" key="4">
    <source>
        <dbReference type="SAM" id="MobiDB-lite"/>
    </source>
</evidence>
<dbReference type="InterPro" id="IPR015943">
    <property type="entry name" value="WD40/YVTN_repeat-like_dom_sf"/>
</dbReference>
<dbReference type="EMBL" id="SFCI01001446">
    <property type="protein sequence ID" value="TFY75751.1"/>
    <property type="molecule type" value="Genomic_DNA"/>
</dbReference>
<dbReference type="Proteomes" id="UP000298061">
    <property type="component" value="Unassembled WGS sequence"/>
</dbReference>
<evidence type="ECO:0000256" key="3">
    <source>
        <dbReference type="ARBA" id="ARBA00023242"/>
    </source>
</evidence>
<gene>
    <name evidence="5" type="ORF">EWM64_g8261</name>
</gene>